<dbReference type="InterPro" id="IPR010033">
    <property type="entry name" value="HAD_SF_ppase_IIIC"/>
</dbReference>
<dbReference type="PANTHER" id="PTHR17901">
    <property type="entry name" value="MAGNESIUM-DEPENDENT PHOSPHATASE 1 MDP1"/>
    <property type="match status" value="1"/>
</dbReference>
<name>A0A1Y2BD15_9FUNG</name>
<dbReference type="NCBIfam" id="TIGR01681">
    <property type="entry name" value="HAD-SF-IIIC"/>
    <property type="match status" value="1"/>
</dbReference>
<accession>A0A1Y2BD15</accession>
<dbReference type="SUPFAM" id="SSF56784">
    <property type="entry name" value="HAD-like"/>
    <property type="match status" value="1"/>
</dbReference>
<dbReference type="Gene3D" id="3.40.50.1000">
    <property type="entry name" value="HAD superfamily/HAD-like"/>
    <property type="match status" value="1"/>
</dbReference>
<dbReference type="InterPro" id="IPR010036">
    <property type="entry name" value="MDP_1_eu_arc"/>
</dbReference>
<keyword evidence="2" id="KW-1185">Reference proteome</keyword>
<dbReference type="Proteomes" id="UP000193642">
    <property type="component" value="Unassembled WGS sequence"/>
</dbReference>
<evidence type="ECO:0000313" key="2">
    <source>
        <dbReference type="Proteomes" id="UP000193642"/>
    </source>
</evidence>
<organism evidence="1 2">
    <name type="scientific">Rhizoclosmatium globosum</name>
    <dbReference type="NCBI Taxonomy" id="329046"/>
    <lineage>
        <taxon>Eukaryota</taxon>
        <taxon>Fungi</taxon>
        <taxon>Fungi incertae sedis</taxon>
        <taxon>Chytridiomycota</taxon>
        <taxon>Chytridiomycota incertae sedis</taxon>
        <taxon>Chytridiomycetes</taxon>
        <taxon>Chytridiales</taxon>
        <taxon>Chytriomycetaceae</taxon>
        <taxon>Rhizoclosmatium</taxon>
    </lineage>
</organism>
<evidence type="ECO:0000313" key="1">
    <source>
        <dbReference type="EMBL" id="ORY32430.1"/>
    </source>
</evidence>
<dbReference type="SFLD" id="SFLDG01131">
    <property type="entry name" value="C1.5.2:_MDP_Like"/>
    <property type="match status" value="1"/>
</dbReference>
<dbReference type="OrthoDB" id="2865258at2759"/>
<dbReference type="EMBL" id="MCGO01000071">
    <property type="protein sequence ID" value="ORY32430.1"/>
    <property type="molecule type" value="Genomic_DNA"/>
</dbReference>
<reference evidence="1 2" key="1">
    <citation type="submission" date="2016-07" db="EMBL/GenBank/DDBJ databases">
        <title>Pervasive Adenine N6-methylation of Active Genes in Fungi.</title>
        <authorList>
            <consortium name="DOE Joint Genome Institute"/>
            <person name="Mondo S.J."/>
            <person name="Dannebaum R.O."/>
            <person name="Kuo R.C."/>
            <person name="Labutti K."/>
            <person name="Haridas S."/>
            <person name="Kuo A."/>
            <person name="Salamov A."/>
            <person name="Ahrendt S.R."/>
            <person name="Lipzen A."/>
            <person name="Sullivan W."/>
            <person name="Andreopoulos W.B."/>
            <person name="Clum A."/>
            <person name="Lindquist E."/>
            <person name="Daum C."/>
            <person name="Ramamoorthy G.K."/>
            <person name="Gryganskyi A."/>
            <person name="Culley D."/>
            <person name="Magnuson J.K."/>
            <person name="James T.Y."/>
            <person name="O'Malley M.A."/>
            <person name="Stajich J.E."/>
            <person name="Spatafora J.W."/>
            <person name="Visel A."/>
            <person name="Grigoriev I.V."/>
        </authorList>
    </citation>
    <scope>NUCLEOTIDE SEQUENCE [LARGE SCALE GENOMIC DNA]</scope>
    <source>
        <strain evidence="1 2">JEL800</strain>
    </source>
</reference>
<dbReference type="SFLD" id="SFLDS00003">
    <property type="entry name" value="Haloacid_Dehalogenase"/>
    <property type="match status" value="1"/>
</dbReference>
<dbReference type="PANTHER" id="PTHR17901:SF14">
    <property type="entry name" value="MAGNESIUM-DEPENDENT PHOSPHATASE 1"/>
    <property type="match status" value="1"/>
</dbReference>
<sequence length="178" mass="19941">MSNNVPKLIVFDLDGTVWWPEMYMLWSSGGPPFKANPKTGDVTASDGTKVFLLEDTRAILQRLLHDPIFANSKLGISSATDEPRWAQDCLRLMEVEPGVSVKSRFAFECISKGSKRNHFVQLAKMSGIDYSDMIFFDNERGRCQEVAPLGVTAVHCPDGLTMAVWNKGLDQWRKAQQS</sequence>
<protein>
    <submittedName>
        <fullName evidence="1">Magnesium-dependent phosphatase P8B7.31</fullName>
    </submittedName>
</protein>
<dbReference type="InterPro" id="IPR023214">
    <property type="entry name" value="HAD_sf"/>
</dbReference>
<dbReference type="STRING" id="329046.A0A1Y2BD15"/>
<dbReference type="Pfam" id="PF12689">
    <property type="entry name" value="Acid_PPase"/>
    <property type="match status" value="1"/>
</dbReference>
<comment type="caution">
    <text evidence="1">The sequence shown here is derived from an EMBL/GenBank/DDBJ whole genome shotgun (WGS) entry which is preliminary data.</text>
</comment>
<gene>
    <name evidence="1" type="ORF">BCR33DRAFT_684767</name>
</gene>
<dbReference type="AlphaFoldDB" id="A0A1Y2BD15"/>
<dbReference type="SFLD" id="SFLDG01129">
    <property type="entry name" value="C1.5:_HAD__Beta-PGM__Phosphata"/>
    <property type="match status" value="1"/>
</dbReference>
<dbReference type="GO" id="GO:0003993">
    <property type="term" value="F:acid phosphatase activity"/>
    <property type="evidence" value="ECO:0007669"/>
    <property type="project" value="TreeGrafter"/>
</dbReference>
<proteinExistence type="predicted"/>
<dbReference type="InterPro" id="IPR036412">
    <property type="entry name" value="HAD-like_sf"/>
</dbReference>
<dbReference type="NCBIfam" id="TIGR01685">
    <property type="entry name" value="MDP-1"/>
    <property type="match status" value="1"/>
</dbReference>